<dbReference type="AlphaFoldDB" id="A0A6P0UKP0"/>
<organism evidence="4 5">
    <name type="scientific">Leptobacterium flavescens</name>
    <dbReference type="NCBI Taxonomy" id="472055"/>
    <lineage>
        <taxon>Bacteria</taxon>
        <taxon>Pseudomonadati</taxon>
        <taxon>Bacteroidota</taxon>
        <taxon>Flavobacteriia</taxon>
        <taxon>Flavobacteriales</taxon>
        <taxon>Flavobacteriaceae</taxon>
        <taxon>Leptobacterium</taxon>
    </lineage>
</organism>
<evidence type="ECO:0000259" key="3">
    <source>
        <dbReference type="PROSITE" id="PS50977"/>
    </source>
</evidence>
<dbReference type="PRINTS" id="PR00455">
    <property type="entry name" value="HTHTETR"/>
</dbReference>
<name>A0A6P0UKP0_9FLAO</name>
<dbReference type="InterPro" id="IPR054422">
    <property type="entry name" value="TetR-like_HI_0893_C"/>
</dbReference>
<dbReference type="InterPro" id="IPR009057">
    <property type="entry name" value="Homeodomain-like_sf"/>
</dbReference>
<dbReference type="Pfam" id="PF22604">
    <property type="entry name" value="TetR_HI_0893_C"/>
    <property type="match status" value="1"/>
</dbReference>
<keyword evidence="5" id="KW-1185">Reference proteome</keyword>
<feature type="domain" description="HTH tetR-type" evidence="3">
    <location>
        <begin position="6"/>
        <end position="66"/>
    </location>
</feature>
<dbReference type="InterPro" id="IPR050624">
    <property type="entry name" value="HTH-type_Tx_Regulator"/>
</dbReference>
<feature type="DNA-binding region" description="H-T-H motif" evidence="2">
    <location>
        <begin position="29"/>
        <end position="48"/>
    </location>
</feature>
<dbReference type="PROSITE" id="PS50977">
    <property type="entry name" value="HTH_TETR_2"/>
    <property type="match status" value="1"/>
</dbReference>
<dbReference type="Pfam" id="PF00440">
    <property type="entry name" value="TetR_N"/>
    <property type="match status" value="1"/>
</dbReference>
<gene>
    <name evidence="4" type="ORF">GWK08_03320</name>
</gene>
<dbReference type="PANTHER" id="PTHR43479:SF11">
    <property type="entry name" value="ACREF_ENVCD OPERON REPRESSOR-RELATED"/>
    <property type="match status" value="1"/>
</dbReference>
<dbReference type="EMBL" id="JAABOO010000001">
    <property type="protein sequence ID" value="NER12458.1"/>
    <property type="molecule type" value="Genomic_DNA"/>
</dbReference>
<comment type="caution">
    <text evidence="4">The sequence shown here is derived from an EMBL/GenBank/DDBJ whole genome shotgun (WGS) entry which is preliminary data.</text>
</comment>
<evidence type="ECO:0000313" key="4">
    <source>
        <dbReference type="EMBL" id="NER12458.1"/>
    </source>
</evidence>
<proteinExistence type="predicted"/>
<dbReference type="Gene3D" id="1.10.357.10">
    <property type="entry name" value="Tetracycline Repressor, domain 2"/>
    <property type="match status" value="1"/>
</dbReference>
<dbReference type="InterPro" id="IPR036271">
    <property type="entry name" value="Tet_transcr_reg_TetR-rel_C_sf"/>
</dbReference>
<evidence type="ECO:0000256" key="1">
    <source>
        <dbReference type="ARBA" id="ARBA00023125"/>
    </source>
</evidence>
<protein>
    <submittedName>
        <fullName evidence="4">TetR family transcriptional regulator</fullName>
    </submittedName>
</protein>
<dbReference type="RefSeq" id="WP_163605480.1">
    <property type="nucleotide sequence ID" value="NZ_JAABOO010000001.1"/>
</dbReference>
<accession>A0A6P0UKP0</accession>
<dbReference type="SUPFAM" id="SSF46689">
    <property type="entry name" value="Homeodomain-like"/>
    <property type="match status" value="1"/>
</dbReference>
<dbReference type="PANTHER" id="PTHR43479">
    <property type="entry name" value="ACREF/ENVCD OPERON REPRESSOR-RELATED"/>
    <property type="match status" value="1"/>
</dbReference>
<dbReference type="GO" id="GO:0003677">
    <property type="term" value="F:DNA binding"/>
    <property type="evidence" value="ECO:0007669"/>
    <property type="project" value="UniProtKB-UniRule"/>
</dbReference>
<dbReference type="Proteomes" id="UP000468581">
    <property type="component" value="Unassembled WGS sequence"/>
</dbReference>
<reference evidence="4 5" key="1">
    <citation type="submission" date="2020-01" db="EMBL/GenBank/DDBJ databases">
        <title>Leptobacterium flavescens.</title>
        <authorList>
            <person name="Wang G."/>
        </authorList>
    </citation>
    <scope>NUCLEOTIDE SEQUENCE [LARGE SCALE GENOMIC DNA]</scope>
    <source>
        <strain evidence="4 5">KCTC 22160</strain>
    </source>
</reference>
<keyword evidence="1 2" id="KW-0238">DNA-binding</keyword>
<dbReference type="SUPFAM" id="SSF48498">
    <property type="entry name" value="Tetracyclin repressor-like, C-terminal domain"/>
    <property type="match status" value="1"/>
</dbReference>
<dbReference type="InterPro" id="IPR001647">
    <property type="entry name" value="HTH_TetR"/>
</dbReference>
<evidence type="ECO:0000256" key="2">
    <source>
        <dbReference type="PROSITE-ProRule" id="PRU00335"/>
    </source>
</evidence>
<sequence length="190" mass="21818">MRVKDENKRKDIIKHTLDIVYEKGIAGVKMASLARKVGLSPATLYIYFKNKEDLILSIFSELIGEQADLSLGQLNTELPYKLKLKKIWLQWLNFSINNFKEKAFIDQVKQSPYCEEMTVKGDLKLHDIGTLLFQEGKEQGLLKEVDNSILKAIMTAMLNESVVLILNKQMELNEENADTMFSMLWDAIKS</sequence>
<evidence type="ECO:0000313" key="5">
    <source>
        <dbReference type="Proteomes" id="UP000468581"/>
    </source>
</evidence>